<keyword evidence="1" id="KW-0732">Signal</keyword>
<evidence type="ECO:0008006" key="3">
    <source>
        <dbReference type="Google" id="ProtNLM"/>
    </source>
</evidence>
<sequence>MGIGLRLFSWVTSLWLSCRTQFTFQLVQHPHILGAFLESHMDPHPCYSLSSCCFFLLGFSHQQFELFGRSLLSLSLSLCLPYMLWTVEFSSQMRHLLQSL</sequence>
<evidence type="ECO:0000256" key="1">
    <source>
        <dbReference type="SAM" id="SignalP"/>
    </source>
</evidence>
<dbReference type="EMBL" id="KK198754">
    <property type="protein sequence ID" value="KCW83824.1"/>
    <property type="molecule type" value="Genomic_DNA"/>
</dbReference>
<protein>
    <recommendedName>
        <fullName evidence="3">Secreted protein</fullName>
    </recommendedName>
</protein>
<feature type="signal peptide" evidence="1">
    <location>
        <begin position="1"/>
        <end position="20"/>
    </location>
</feature>
<feature type="chain" id="PRO_5001569796" description="Secreted protein" evidence="1">
    <location>
        <begin position="21"/>
        <end position="100"/>
    </location>
</feature>
<dbReference type="AlphaFoldDB" id="A0A059D022"/>
<evidence type="ECO:0000313" key="2">
    <source>
        <dbReference type="EMBL" id="KCW83824.1"/>
    </source>
</evidence>
<reference evidence="2" key="1">
    <citation type="submission" date="2013-07" db="EMBL/GenBank/DDBJ databases">
        <title>The genome of Eucalyptus grandis.</title>
        <authorList>
            <person name="Schmutz J."/>
            <person name="Hayes R."/>
            <person name="Myburg A."/>
            <person name="Tuskan G."/>
            <person name="Grattapaglia D."/>
            <person name="Rokhsar D.S."/>
        </authorList>
    </citation>
    <scope>NUCLEOTIDE SEQUENCE</scope>
    <source>
        <tissue evidence="2">Leaf extractions</tissue>
    </source>
</reference>
<dbReference type="PROSITE" id="PS51257">
    <property type="entry name" value="PROKAR_LIPOPROTEIN"/>
    <property type="match status" value="1"/>
</dbReference>
<organism evidence="2">
    <name type="scientific">Eucalyptus grandis</name>
    <name type="common">Flooded gum</name>
    <dbReference type="NCBI Taxonomy" id="71139"/>
    <lineage>
        <taxon>Eukaryota</taxon>
        <taxon>Viridiplantae</taxon>
        <taxon>Streptophyta</taxon>
        <taxon>Embryophyta</taxon>
        <taxon>Tracheophyta</taxon>
        <taxon>Spermatophyta</taxon>
        <taxon>Magnoliopsida</taxon>
        <taxon>eudicotyledons</taxon>
        <taxon>Gunneridae</taxon>
        <taxon>Pentapetalae</taxon>
        <taxon>rosids</taxon>
        <taxon>malvids</taxon>
        <taxon>Myrtales</taxon>
        <taxon>Myrtaceae</taxon>
        <taxon>Myrtoideae</taxon>
        <taxon>Eucalypteae</taxon>
        <taxon>Eucalyptus</taxon>
    </lineage>
</organism>
<name>A0A059D022_EUCGR</name>
<proteinExistence type="predicted"/>
<dbReference type="InParanoid" id="A0A059D022"/>
<gene>
    <name evidence="2" type="ORF">EUGRSUZ_B00697</name>
</gene>
<accession>A0A059D022</accession>
<dbReference type="Gramene" id="KCW83824">
    <property type="protein sequence ID" value="KCW83824"/>
    <property type="gene ID" value="EUGRSUZ_B00697"/>
</dbReference>